<accession>A0ACC1J4Q6</accession>
<dbReference type="EMBL" id="JANBPW010003546">
    <property type="protein sequence ID" value="KAJ1937361.1"/>
    <property type="molecule type" value="Genomic_DNA"/>
</dbReference>
<gene>
    <name evidence="1" type="ORF">FBU59_004773</name>
</gene>
<dbReference type="Proteomes" id="UP001150603">
    <property type="component" value="Unassembled WGS sequence"/>
</dbReference>
<feature type="non-terminal residue" evidence="1">
    <location>
        <position position="1"/>
    </location>
</feature>
<evidence type="ECO:0000313" key="1">
    <source>
        <dbReference type="EMBL" id="KAJ1937361.1"/>
    </source>
</evidence>
<sequence>TPTPTIPLYLGRFADAEIASEAIYTLLSFVGIYHDGLLGKAAKSGLLVGKDGKQISIDVTPFNRYQGKLSRSSDLYRILSLLLSSLQFSEKLIEMAVVKRCGEKMRWKVVSWIEIIKAVARLSLLHLSGRRMVTGTVVPERLVDPASLGSARAAATAVPVAEDSQWKGERSGLKFKSVRGILSQTEGNADLGGFVTAEAREPEKVAPALSLIRKYGPMGLAGELLFILRPIIYVLSLRKMGGRDWRPWALSLVIELASRQLIRTDLRPASATERTVEKDELSRRKWLFLYYLLRSPFFNRFTESRLTGVAEWCNNKPLLSLLGALIQDYQPLWQNYYFYTAAS</sequence>
<proteinExistence type="predicted"/>
<comment type="caution">
    <text evidence="1">The sequence shown here is derived from an EMBL/GenBank/DDBJ whole genome shotgun (WGS) entry which is preliminary data.</text>
</comment>
<evidence type="ECO:0000313" key="2">
    <source>
        <dbReference type="Proteomes" id="UP001150603"/>
    </source>
</evidence>
<name>A0ACC1J4Q6_9FUNG</name>
<protein>
    <submittedName>
        <fullName evidence="1">Uncharacterized protein</fullName>
    </submittedName>
</protein>
<keyword evidence="2" id="KW-1185">Reference proteome</keyword>
<organism evidence="1 2">
    <name type="scientific">Linderina macrospora</name>
    <dbReference type="NCBI Taxonomy" id="4868"/>
    <lineage>
        <taxon>Eukaryota</taxon>
        <taxon>Fungi</taxon>
        <taxon>Fungi incertae sedis</taxon>
        <taxon>Zoopagomycota</taxon>
        <taxon>Kickxellomycotina</taxon>
        <taxon>Kickxellomycetes</taxon>
        <taxon>Kickxellales</taxon>
        <taxon>Kickxellaceae</taxon>
        <taxon>Linderina</taxon>
    </lineage>
</organism>
<reference evidence="1" key="1">
    <citation type="submission" date="2022-07" db="EMBL/GenBank/DDBJ databases">
        <title>Phylogenomic reconstructions and comparative analyses of Kickxellomycotina fungi.</title>
        <authorList>
            <person name="Reynolds N.K."/>
            <person name="Stajich J.E."/>
            <person name="Barry K."/>
            <person name="Grigoriev I.V."/>
            <person name="Crous P."/>
            <person name="Smith M.E."/>
        </authorList>
    </citation>
    <scope>NUCLEOTIDE SEQUENCE</scope>
    <source>
        <strain evidence="1">NRRL 5244</strain>
    </source>
</reference>